<feature type="transmembrane region" description="Helical" evidence="6">
    <location>
        <begin position="200"/>
        <end position="225"/>
    </location>
</feature>
<feature type="transmembrane region" description="Helical" evidence="6">
    <location>
        <begin position="346"/>
        <end position="365"/>
    </location>
</feature>
<evidence type="ECO:0000256" key="5">
    <source>
        <dbReference type="ARBA" id="ARBA00023136"/>
    </source>
</evidence>
<keyword evidence="4 6" id="KW-1133">Transmembrane helix</keyword>
<feature type="transmembrane region" description="Helical" evidence="6">
    <location>
        <begin position="385"/>
        <end position="405"/>
    </location>
</feature>
<dbReference type="AlphaFoldDB" id="A0A2N5IZ08"/>
<comment type="subcellular location">
    <subcellularLocation>
        <location evidence="1">Membrane</location>
        <topology evidence="1">Multi-pass membrane protein</topology>
    </subcellularLocation>
</comment>
<evidence type="ECO:0000256" key="6">
    <source>
        <dbReference type="SAM" id="Phobius"/>
    </source>
</evidence>
<dbReference type="EMBL" id="NMWT01000025">
    <property type="protein sequence ID" value="PLS27184.1"/>
    <property type="molecule type" value="Genomic_DNA"/>
</dbReference>
<dbReference type="NCBIfam" id="TIGR00785">
    <property type="entry name" value="dass"/>
    <property type="match status" value="1"/>
</dbReference>
<feature type="transmembrane region" description="Helical" evidence="6">
    <location>
        <begin position="289"/>
        <end position="311"/>
    </location>
</feature>
<accession>A0A2N5IZ08</accession>
<evidence type="ECO:0000256" key="4">
    <source>
        <dbReference type="ARBA" id="ARBA00022989"/>
    </source>
</evidence>
<reference evidence="7 8" key="1">
    <citation type="submission" date="2017-07" db="EMBL/GenBank/DDBJ databases">
        <title>Bifidobacterium novel species.</title>
        <authorList>
            <person name="Lugli G.A."/>
            <person name="Milani C."/>
            <person name="Duranti S."/>
            <person name="Mangifesta M."/>
        </authorList>
    </citation>
    <scope>NUCLEOTIDE SEQUENCE [LARGE SCALE GENOMIC DNA]</scope>
    <source>
        <strain evidence="7 8">77</strain>
    </source>
</reference>
<evidence type="ECO:0000256" key="1">
    <source>
        <dbReference type="ARBA" id="ARBA00004141"/>
    </source>
</evidence>
<protein>
    <submittedName>
        <fullName evidence="7">2-oxoglutarate translocator</fullName>
    </submittedName>
</protein>
<dbReference type="Pfam" id="PF00939">
    <property type="entry name" value="Na_sulph_symp"/>
    <property type="match status" value="1"/>
</dbReference>
<evidence type="ECO:0000256" key="3">
    <source>
        <dbReference type="ARBA" id="ARBA00022692"/>
    </source>
</evidence>
<feature type="transmembrane region" description="Helical" evidence="6">
    <location>
        <begin position="472"/>
        <end position="492"/>
    </location>
</feature>
<dbReference type="GO" id="GO:0016020">
    <property type="term" value="C:membrane"/>
    <property type="evidence" value="ECO:0007669"/>
    <property type="project" value="UniProtKB-SubCell"/>
</dbReference>
<evidence type="ECO:0000256" key="2">
    <source>
        <dbReference type="ARBA" id="ARBA00007349"/>
    </source>
</evidence>
<feature type="transmembrane region" description="Helical" evidence="6">
    <location>
        <begin position="412"/>
        <end position="428"/>
    </location>
</feature>
<organism evidence="7 8">
    <name type="scientific">Bifidobacterium parmae</name>
    <dbReference type="NCBI Taxonomy" id="361854"/>
    <lineage>
        <taxon>Bacteria</taxon>
        <taxon>Bacillati</taxon>
        <taxon>Actinomycetota</taxon>
        <taxon>Actinomycetes</taxon>
        <taxon>Bifidobacteriales</taxon>
        <taxon>Bifidobacteriaceae</taxon>
        <taxon>Bifidobacterium</taxon>
    </lineage>
</organism>
<feature type="transmembrane region" description="Helical" evidence="6">
    <location>
        <begin position="64"/>
        <end position="91"/>
    </location>
</feature>
<evidence type="ECO:0000313" key="7">
    <source>
        <dbReference type="EMBL" id="PLS27184.1"/>
    </source>
</evidence>
<dbReference type="GO" id="GO:0022857">
    <property type="term" value="F:transmembrane transporter activity"/>
    <property type="evidence" value="ECO:0007669"/>
    <property type="project" value="InterPro"/>
</dbReference>
<comment type="caution">
    <text evidence="7">The sequence shown here is derived from an EMBL/GenBank/DDBJ whole genome shotgun (WGS) entry which is preliminary data.</text>
</comment>
<proteinExistence type="inferred from homology"/>
<keyword evidence="3 6" id="KW-0812">Transmembrane</keyword>
<dbReference type="PANTHER" id="PTHR42826">
    <property type="entry name" value="DICARBOXYLATE TRANSPORTER 2.1, CHLOROPLASTIC"/>
    <property type="match status" value="1"/>
</dbReference>
<evidence type="ECO:0000313" key="8">
    <source>
        <dbReference type="Proteomes" id="UP000235034"/>
    </source>
</evidence>
<keyword evidence="5 6" id="KW-0472">Membrane</keyword>
<dbReference type="InterPro" id="IPR030676">
    <property type="entry name" value="CitT-rel"/>
</dbReference>
<comment type="similarity">
    <text evidence="2">Belongs to the SLC13A/DASS transporter (TC 2.A.47) family. DIT1 subfamily.</text>
</comment>
<dbReference type="Proteomes" id="UP000235034">
    <property type="component" value="Unassembled WGS sequence"/>
</dbReference>
<feature type="transmembrane region" description="Helical" evidence="6">
    <location>
        <begin position="103"/>
        <end position="123"/>
    </location>
</feature>
<feature type="transmembrane region" description="Helical" evidence="6">
    <location>
        <begin position="317"/>
        <end position="339"/>
    </location>
</feature>
<feature type="transmembrane region" description="Helical" evidence="6">
    <location>
        <begin position="34"/>
        <end position="52"/>
    </location>
</feature>
<feature type="transmembrane region" description="Helical" evidence="6">
    <location>
        <begin position="434"/>
        <end position="460"/>
    </location>
</feature>
<dbReference type="InterPro" id="IPR001898">
    <property type="entry name" value="SLC13A/DASS"/>
</dbReference>
<feature type="transmembrane region" description="Helical" evidence="6">
    <location>
        <begin position="245"/>
        <end position="268"/>
    </location>
</feature>
<name>A0A2N5IZ08_9BIFI</name>
<sequence length="498" mass="51897">MTMSIPLKSSPSTRSASATSATSKAATSIPHAKALKAAVCIAVTLVIYILPVPDGLTAQGMHMLAIFLGTILGLILQPLPTSAVAIIGLTVAMLTGTMDPKTAAFSGLGSASIWLIVAAFFIAQGFVKTGLGRRIALVFISLLGKSSLGISYGLTAADLLLAPATPSNTARLGGILFPIITSISDVQESTPESDESRRRIGAFLCITANNVNAITSSMFITAMAAGPVVAQLASDSDAPISWGTWALAAIVPGLLCLIVIPALVYLIYPPSVRHVPSAQTDAKAELKSLGRLSVKEWIMLLTFAAMLVLWATGQVTGINATTVAFLGVAVLLVTDIITWKEMAANSSAWSTLIFFGILVGMATPLNELGVTEWAGAFIADSIEGWSWPVVLVLLTVCYFLLHYMFASELAQVVAIYTLFLSVAVAAGAPPMATALLLGCTSGLIGAMTHYASGPSALIYGAGYVKTAEFLRVGLVCGVVTVAIYLTVGLGWWKIIGLW</sequence>
<keyword evidence="8" id="KW-1185">Reference proteome</keyword>
<dbReference type="PIRSF" id="PIRSF002457">
    <property type="entry name" value="DASS"/>
    <property type="match status" value="1"/>
</dbReference>
<gene>
    <name evidence="7" type="ORF">Uis4E_1580</name>
</gene>
<dbReference type="RefSeq" id="WP_243394459.1">
    <property type="nucleotide sequence ID" value="NZ_NMWT01000025.1"/>
</dbReference>